<organism evidence="1 2">
    <name type="scientific">Pseudoscardovia suis</name>
    <dbReference type="NCBI Taxonomy" id="987063"/>
    <lineage>
        <taxon>Bacteria</taxon>
        <taxon>Bacillati</taxon>
        <taxon>Actinomycetota</taxon>
        <taxon>Actinomycetes</taxon>
        <taxon>Bifidobacteriales</taxon>
        <taxon>Bifidobacteriaceae</taxon>
        <taxon>Pseudoscardovia</taxon>
    </lineage>
</organism>
<sequence length="260" mass="27783">MEWCGMSTSRHLFLRGAWRWLLCLLCAVVVLSGGACGRGGAAPGTGAGDAGSTASSSSSGKLAASLKDYIVNVNNRVQGEASISDSEKQILARSAKNGKVSAADYQSAWNDFSNCIVDRGYSAPVLHKFPNGMYQLAGENTTGGTQEQMGRLGSDVSDCMLKYVSDVDSVYQVQIGNPGLLSDSEEALVDCFHKTGMVPASYTKEQWLKEQAASQKASSPTSSYSVDMKDPQIRGCLATYGYGFLDGTDPTETVWYPFQK</sequence>
<dbReference type="EMBL" id="MWWQ01000006">
    <property type="protein sequence ID" value="OZG52058.1"/>
    <property type="molecule type" value="Genomic_DNA"/>
</dbReference>
<evidence type="ECO:0000313" key="2">
    <source>
        <dbReference type="Proteomes" id="UP000216454"/>
    </source>
</evidence>
<proteinExistence type="predicted"/>
<dbReference type="Proteomes" id="UP000216454">
    <property type="component" value="Unassembled WGS sequence"/>
</dbReference>
<dbReference type="AlphaFoldDB" id="A0A261EYZ4"/>
<protein>
    <submittedName>
        <fullName evidence="1">Uncharacterized protein</fullName>
    </submittedName>
</protein>
<gene>
    <name evidence="1" type="ORF">PSSU_0841</name>
</gene>
<keyword evidence="2" id="KW-1185">Reference proteome</keyword>
<comment type="caution">
    <text evidence="1">The sequence shown here is derived from an EMBL/GenBank/DDBJ whole genome shotgun (WGS) entry which is preliminary data.</text>
</comment>
<reference evidence="1 2" key="1">
    <citation type="journal article" date="2017" name="BMC Genomics">
        <title>Comparative genomic and phylogenomic analyses of the Bifidobacteriaceae family.</title>
        <authorList>
            <person name="Lugli G.A."/>
            <person name="Milani C."/>
            <person name="Turroni F."/>
            <person name="Duranti S."/>
            <person name="Mancabelli L."/>
            <person name="Mangifesta M."/>
            <person name="Ferrario C."/>
            <person name="Modesto M."/>
            <person name="Mattarelli P."/>
            <person name="Jiri K."/>
            <person name="van Sinderen D."/>
            <person name="Ventura M."/>
        </authorList>
    </citation>
    <scope>NUCLEOTIDE SEQUENCE [LARGE SCALE GENOMIC DNA]</scope>
    <source>
        <strain evidence="1 2">DSM 24744</strain>
    </source>
</reference>
<evidence type="ECO:0000313" key="1">
    <source>
        <dbReference type="EMBL" id="OZG52058.1"/>
    </source>
</evidence>
<name>A0A261EYZ4_9BIFI</name>
<accession>A0A261EYZ4</accession>